<evidence type="ECO:0000313" key="1">
    <source>
        <dbReference type="EMBL" id="QBZ54081.1"/>
    </source>
</evidence>
<reference evidence="1 2" key="1">
    <citation type="journal article" date="2019" name="Mol. Biol. Evol.">
        <title>Blast fungal genomes show frequent chromosomal changes, gene gains and losses, and effector gene turnover.</title>
        <authorList>
            <person name="Gomez Luciano L.B."/>
            <person name="Jason Tsai I."/>
            <person name="Chuma I."/>
            <person name="Tosa Y."/>
            <person name="Chen Y.H."/>
            <person name="Li J.Y."/>
            <person name="Li M.Y."/>
            <person name="Jade Lu M.Y."/>
            <person name="Nakayashiki H."/>
            <person name="Li W.H."/>
        </authorList>
    </citation>
    <scope>NUCLEOTIDE SEQUENCE [LARGE SCALE GENOMIC DNA]</scope>
    <source>
        <strain evidence="1">MZ5-1-6</strain>
    </source>
</reference>
<organism evidence="1 2">
    <name type="scientific">Pyricularia oryzae</name>
    <name type="common">Rice blast fungus</name>
    <name type="synonym">Magnaporthe oryzae</name>
    <dbReference type="NCBI Taxonomy" id="318829"/>
    <lineage>
        <taxon>Eukaryota</taxon>
        <taxon>Fungi</taxon>
        <taxon>Dikarya</taxon>
        <taxon>Ascomycota</taxon>
        <taxon>Pezizomycotina</taxon>
        <taxon>Sordariomycetes</taxon>
        <taxon>Sordariomycetidae</taxon>
        <taxon>Magnaporthales</taxon>
        <taxon>Pyriculariaceae</taxon>
        <taxon>Pyricularia</taxon>
    </lineage>
</organism>
<dbReference type="AlphaFoldDB" id="A0A4P7MY48"/>
<name>A0A4P7MY48_PYROR</name>
<gene>
    <name evidence="1" type="ORF">PoMZ_09772</name>
</gene>
<sequence length="103" mass="11339">KDHLRLGRRGTECDGGVEVGGNGWSRLLGPAPRTPQLSQTRLSSLAALLRDFFYAHRESLAFSQLDVPLGDQSGMTHYVAYYSNLPELTGSTWDLLLEIMVCG</sequence>
<dbReference type="Proteomes" id="UP000294847">
    <property type="component" value="Chromosome 1"/>
</dbReference>
<evidence type="ECO:0000313" key="2">
    <source>
        <dbReference type="Proteomes" id="UP000294847"/>
    </source>
</evidence>
<feature type="non-terminal residue" evidence="1">
    <location>
        <position position="1"/>
    </location>
</feature>
<dbReference type="EMBL" id="CP034204">
    <property type="protein sequence ID" value="QBZ54081.1"/>
    <property type="molecule type" value="Genomic_DNA"/>
</dbReference>
<proteinExistence type="predicted"/>
<accession>A0A4P7MY48</accession>
<protein>
    <submittedName>
        <fullName evidence="1">Uncharacterized protein</fullName>
    </submittedName>
</protein>